<dbReference type="Proteomes" id="UP000032210">
    <property type="component" value="Unassembled WGS sequence"/>
</dbReference>
<gene>
    <name evidence="1" type="ORF">PFLU3_51750</name>
</gene>
<dbReference type="AlphaFoldDB" id="A0A0D0TA56"/>
<dbReference type="InterPro" id="IPR030956">
    <property type="entry name" value="McbB"/>
</dbReference>
<dbReference type="EMBL" id="JXCQ01000086">
    <property type="protein sequence ID" value="KIR17890.1"/>
    <property type="molecule type" value="Genomic_DNA"/>
</dbReference>
<dbReference type="NCBIfam" id="TIGR04424">
    <property type="entry name" value="metallo_McbB"/>
    <property type="match status" value="1"/>
</dbReference>
<evidence type="ECO:0008006" key="3">
    <source>
        <dbReference type="Google" id="ProtNLM"/>
    </source>
</evidence>
<reference evidence="1 2" key="1">
    <citation type="submission" date="2015-01" db="EMBL/GenBank/DDBJ databases">
        <title>Genome sequence of the beneficial rhizobacterium Pseudomonas fluorescens 2-79.</title>
        <authorList>
            <person name="Thuermer A."/>
            <person name="Daniel R."/>
        </authorList>
    </citation>
    <scope>NUCLEOTIDE SEQUENCE [LARGE SCALE GENOMIC DNA]</scope>
    <source>
        <strain evidence="1 2">2-79</strain>
    </source>
</reference>
<sequence length="285" mass="31889">MNISIPNYQILNFETESLVISDAGISKVHSQPLLKALRQLQMSRAMTRVELDEVLSGNGLNADSAFAFLEKIIPIRTVGDLYFEKTIVVYSKEGIVGVEDLFRQELSGAVEFKEFSSDVVKSAAGIRCFIVLLCHSYDYEGLNKLHFDLVKSSPRSAISVCWPMGDFFCIGPPYIAEVGNPCHFCTVDRLIHNESVRLAKNNWASALAFCKNKHVNIPFKKLSLYQELIVVGAIIRNVRFFTEGGVLRKYHDNILCSSYVKLSDGGIFQEPNSHWYMCDCLGGGV</sequence>
<dbReference type="RefSeq" id="WP_080889129.1">
    <property type="nucleotide sequence ID" value="NZ_JXCQ01000086.1"/>
</dbReference>
<dbReference type="PATRIC" id="fig|294.125.peg.5319"/>
<evidence type="ECO:0000313" key="1">
    <source>
        <dbReference type="EMBL" id="KIR17890.1"/>
    </source>
</evidence>
<proteinExistence type="predicted"/>
<evidence type="ECO:0000313" key="2">
    <source>
        <dbReference type="Proteomes" id="UP000032210"/>
    </source>
</evidence>
<comment type="caution">
    <text evidence="1">The sequence shown here is derived from an EMBL/GenBank/DDBJ whole genome shotgun (WGS) entry which is preliminary data.</text>
</comment>
<name>A0A0D0TA56_PSEFL</name>
<accession>A0A0D0TA56</accession>
<organism evidence="1 2">
    <name type="scientific">Pseudomonas fluorescens</name>
    <dbReference type="NCBI Taxonomy" id="294"/>
    <lineage>
        <taxon>Bacteria</taxon>
        <taxon>Pseudomonadati</taxon>
        <taxon>Pseudomonadota</taxon>
        <taxon>Gammaproteobacteria</taxon>
        <taxon>Pseudomonadales</taxon>
        <taxon>Pseudomonadaceae</taxon>
        <taxon>Pseudomonas</taxon>
    </lineage>
</organism>
<protein>
    <recommendedName>
        <fullName evidence="3">Microcin B17-processing protein McbB</fullName>
    </recommendedName>
</protein>